<evidence type="ECO:0000313" key="3">
    <source>
        <dbReference type="Proteomes" id="UP000240493"/>
    </source>
</evidence>
<keyword evidence="3" id="KW-1185">Reference proteome</keyword>
<protein>
    <submittedName>
        <fullName evidence="2">Uncharacterized protein</fullName>
    </submittedName>
</protein>
<dbReference type="AlphaFoldDB" id="A0A2T3ZAY6"/>
<name>A0A2T3ZAY6_TRIA4</name>
<keyword evidence="1" id="KW-1133">Transmembrane helix</keyword>
<dbReference type="Proteomes" id="UP000240493">
    <property type="component" value="Unassembled WGS sequence"/>
</dbReference>
<feature type="transmembrane region" description="Helical" evidence="1">
    <location>
        <begin position="16"/>
        <end position="34"/>
    </location>
</feature>
<feature type="transmembrane region" description="Helical" evidence="1">
    <location>
        <begin position="46"/>
        <end position="65"/>
    </location>
</feature>
<evidence type="ECO:0000313" key="2">
    <source>
        <dbReference type="EMBL" id="PTB41956.1"/>
    </source>
</evidence>
<keyword evidence="1" id="KW-0472">Membrane</keyword>
<proteinExistence type="predicted"/>
<gene>
    <name evidence="2" type="ORF">M441DRAFT_78723</name>
</gene>
<dbReference type="EMBL" id="KZ679260">
    <property type="protein sequence ID" value="PTB41956.1"/>
    <property type="molecule type" value="Genomic_DNA"/>
</dbReference>
<accession>A0A2T3ZAY6</accession>
<sequence>MRSLPGWVWTLNAGNWHFYFVPLPFLAVICNSYRPMYLAHPWLQPAVFLLLLFYLFLFPYSRVWVNAMIGLYDGRRAMVGDQGGVSIICLMDLMLQRQYYSGSKPDAAGFCACSRTRDTDTVRYGAYRVSIYH</sequence>
<organism evidence="2 3">
    <name type="scientific">Trichoderma asperellum (strain ATCC 204424 / CBS 433.97 / NBRC 101777)</name>
    <dbReference type="NCBI Taxonomy" id="1042311"/>
    <lineage>
        <taxon>Eukaryota</taxon>
        <taxon>Fungi</taxon>
        <taxon>Dikarya</taxon>
        <taxon>Ascomycota</taxon>
        <taxon>Pezizomycotina</taxon>
        <taxon>Sordariomycetes</taxon>
        <taxon>Hypocreomycetidae</taxon>
        <taxon>Hypocreales</taxon>
        <taxon>Hypocreaceae</taxon>
        <taxon>Trichoderma</taxon>
    </lineage>
</organism>
<evidence type="ECO:0000256" key="1">
    <source>
        <dbReference type="SAM" id="Phobius"/>
    </source>
</evidence>
<keyword evidence="1" id="KW-0812">Transmembrane</keyword>
<reference evidence="2 3" key="1">
    <citation type="submission" date="2016-07" db="EMBL/GenBank/DDBJ databases">
        <title>Multiple horizontal gene transfer events from other fungi enriched the ability of initially mycotrophic Trichoderma (Ascomycota) to feed on dead plant biomass.</title>
        <authorList>
            <consortium name="DOE Joint Genome Institute"/>
            <person name="Aerts A."/>
            <person name="Atanasova L."/>
            <person name="Chenthamara K."/>
            <person name="Zhang J."/>
            <person name="Grujic M."/>
            <person name="Henrissat B."/>
            <person name="Kuo A."/>
            <person name="Salamov A."/>
            <person name="Lipzen A."/>
            <person name="Labutti K."/>
            <person name="Barry K."/>
            <person name="Miao Y."/>
            <person name="Rahimi M.J."/>
            <person name="Shen Q."/>
            <person name="Grigoriev I.V."/>
            <person name="Kubicek C.P."/>
            <person name="Druzhinina I.S."/>
        </authorList>
    </citation>
    <scope>NUCLEOTIDE SEQUENCE [LARGE SCALE GENOMIC DNA]</scope>
    <source>
        <strain evidence="2 3">CBS 433.97</strain>
    </source>
</reference>